<keyword evidence="7" id="KW-0496">Mitochondrion</keyword>
<dbReference type="GO" id="GO:0005739">
    <property type="term" value="C:mitochondrion"/>
    <property type="evidence" value="ECO:0007669"/>
    <property type="project" value="UniProtKB-SubCell"/>
</dbReference>
<organism evidence="10 11">
    <name type="scientific">Platanthera zijinensis</name>
    <dbReference type="NCBI Taxonomy" id="2320716"/>
    <lineage>
        <taxon>Eukaryota</taxon>
        <taxon>Viridiplantae</taxon>
        <taxon>Streptophyta</taxon>
        <taxon>Embryophyta</taxon>
        <taxon>Tracheophyta</taxon>
        <taxon>Spermatophyta</taxon>
        <taxon>Magnoliopsida</taxon>
        <taxon>Liliopsida</taxon>
        <taxon>Asparagales</taxon>
        <taxon>Orchidaceae</taxon>
        <taxon>Orchidoideae</taxon>
        <taxon>Orchideae</taxon>
        <taxon>Orchidinae</taxon>
        <taxon>Platanthera</taxon>
    </lineage>
</organism>
<evidence type="ECO:0000256" key="6">
    <source>
        <dbReference type="ARBA" id="ARBA00023010"/>
    </source>
</evidence>
<feature type="domain" description="Tim10-like" evidence="9">
    <location>
        <begin position="144"/>
        <end position="197"/>
    </location>
</feature>
<evidence type="ECO:0000256" key="7">
    <source>
        <dbReference type="ARBA" id="ARBA00023128"/>
    </source>
</evidence>
<evidence type="ECO:0000256" key="1">
    <source>
        <dbReference type="ARBA" id="ARBA00004173"/>
    </source>
</evidence>
<dbReference type="GO" id="GO:0015031">
    <property type="term" value="P:protein transport"/>
    <property type="evidence" value="ECO:0007669"/>
    <property type="project" value="UniProtKB-KW"/>
</dbReference>
<protein>
    <submittedName>
        <fullName evidence="10">Mitochondrial import inner membrane translocase subunit Tim9</fullName>
    </submittedName>
</protein>
<evidence type="ECO:0000313" key="11">
    <source>
        <dbReference type="Proteomes" id="UP001418222"/>
    </source>
</evidence>
<proteinExistence type="predicted"/>
<keyword evidence="3" id="KW-0479">Metal-binding</keyword>
<dbReference type="PANTHER" id="PTHR13172">
    <property type="entry name" value="MITOCHONDRIAL IMPORT INNER MEMBRANE TRANSLOCASE SUBUNIT TIM9B"/>
    <property type="match status" value="1"/>
</dbReference>
<evidence type="ECO:0000313" key="10">
    <source>
        <dbReference type="EMBL" id="KAK8936135.1"/>
    </source>
</evidence>
<gene>
    <name evidence="10" type="primary">TIM9</name>
    <name evidence="10" type="ORF">KSP39_PZI013387</name>
</gene>
<evidence type="ECO:0000256" key="8">
    <source>
        <dbReference type="ARBA" id="ARBA00023157"/>
    </source>
</evidence>
<dbReference type="Proteomes" id="UP001418222">
    <property type="component" value="Unassembled WGS sequence"/>
</dbReference>
<comment type="subcellular location">
    <subcellularLocation>
        <location evidence="1">Mitochondrion</location>
    </subcellularLocation>
</comment>
<dbReference type="Gene3D" id="1.10.287.810">
    <property type="entry name" value="Mitochondrial import inner membrane translocase subunit tim13 like domains"/>
    <property type="match status" value="1"/>
</dbReference>
<evidence type="ECO:0000256" key="2">
    <source>
        <dbReference type="ARBA" id="ARBA00022448"/>
    </source>
</evidence>
<comment type="caution">
    <text evidence="10">The sequence shown here is derived from an EMBL/GenBank/DDBJ whole genome shotgun (WGS) entry which is preliminary data.</text>
</comment>
<dbReference type="EMBL" id="JBBWWQ010000011">
    <property type="protein sequence ID" value="KAK8936135.1"/>
    <property type="molecule type" value="Genomic_DNA"/>
</dbReference>
<keyword evidence="8" id="KW-1015">Disulfide bond</keyword>
<dbReference type="GO" id="GO:0046872">
    <property type="term" value="F:metal ion binding"/>
    <property type="evidence" value="ECO:0007669"/>
    <property type="project" value="UniProtKB-KW"/>
</dbReference>
<name>A0AAP0G3X0_9ASPA</name>
<dbReference type="InterPro" id="IPR050673">
    <property type="entry name" value="Mito_inner_translocase_sub"/>
</dbReference>
<keyword evidence="4" id="KW-0862">Zinc</keyword>
<accession>A0AAP0G3X0</accession>
<sequence>MLNRTAVRTPQPWPHLLTAGLVVAKGPRTLDLDKKALTMPLITNREAVTTAQTDDQSHRRFSFGATPEGLPPGCDALSAFLLLSDQPPQPGVTPVTLLATTRFPFCLVPATISHPFYFRHPHEPLQPPSSLCPPPPIISWHRLNTLRMYNSLVERCFDDCVDSFRRKTLDKQEETCVRRCAEKFLKHSMRVGMRFAELNQGAATQD</sequence>
<evidence type="ECO:0000256" key="4">
    <source>
        <dbReference type="ARBA" id="ARBA00022833"/>
    </source>
</evidence>
<evidence type="ECO:0000256" key="5">
    <source>
        <dbReference type="ARBA" id="ARBA00022927"/>
    </source>
</evidence>
<dbReference type="InterPro" id="IPR035427">
    <property type="entry name" value="Tim10-like_dom_sf"/>
</dbReference>
<evidence type="ECO:0000256" key="3">
    <source>
        <dbReference type="ARBA" id="ARBA00022723"/>
    </source>
</evidence>
<dbReference type="SUPFAM" id="SSF144122">
    <property type="entry name" value="Tim10-like"/>
    <property type="match status" value="1"/>
</dbReference>
<evidence type="ECO:0000259" key="9">
    <source>
        <dbReference type="Pfam" id="PF02953"/>
    </source>
</evidence>
<keyword evidence="5" id="KW-0653">Protein transport</keyword>
<keyword evidence="11" id="KW-1185">Reference proteome</keyword>
<dbReference type="InterPro" id="IPR004217">
    <property type="entry name" value="Tim10-like"/>
</dbReference>
<keyword evidence="6" id="KW-0811">Translocation</keyword>
<reference evidence="10 11" key="1">
    <citation type="journal article" date="2022" name="Nat. Plants">
        <title>Genomes of leafy and leafless Platanthera orchids illuminate the evolution of mycoheterotrophy.</title>
        <authorList>
            <person name="Li M.H."/>
            <person name="Liu K.W."/>
            <person name="Li Z."/>
            <person name="Lu H.C."/>
            <person name="Ye Q.L."/>
            <person name="Zhang D."/>
            <person name="Wang J.Y."/>
            <person name="Li Y.F."/>
            <person name="Zhong Z.M."/>
            <person name="Liu X."/>
            <person name="Yu X."/>
            <person name="Liu D.K."/>
            <person name="Tu X.D."/>
            <person name="Liu B."/>
            <person name="Hao Y."/>
            <person name="Liao X.Y."/>
            <person name="Jiang Y.T."/>
            <person name="Sun W.H."/>
            <person name="Chen J."/>
            <person name="Chen Y.Q."/>
            <person name="Ai Y."/>
            <person name="Zhai J.W."/>
            <person name="Wu S.S."/>
            <person name="Zhou Z."/>
            <person name="Hsiao Y.Y."/>
            <person name="Wu W.L."/>
            <person name="Chen Y.Y."/>
            <person name="Lin Y.F."/>
            <person name="Hsu J.L."/>
            <person name="Li C.Y."/>
            <person name="Wang Z.W."/>
            <person name="Zhao X."/>
            <person name="Zhong W.Y."/>
            <person name="Ma X.K."/>
            <person name="Ma L."/>
            <person name="Huang J."/>
            <person name="Chen G.Z."/>
            <person name="Huang M.Z."/>
            <person name="Huang L."/>
            <person name="Peng D.H."/>
            <person name="Luo Y.B."/>
            <person name="Zou S.Q."/>
            <person name="Chen S.P."/>
            <person name="Lan S."/>
            <person name="Tsai W.C."/>
            <person name="Van de Peer Y."/>
            <person name="Liu Z.J."/>
        </authorList>
    </citation>
    <scope>NUCLEOTIDE SEQUENCE [LARGE SCALE GENOMIC DNA]</scope>
    <source>
        <strain evidence="10">Lor287</strain>
    </source>
</reference>
<dbReference type="Pfam" id="PF02953">
    <property type="entry name" value="zf-Tim10_DDP"/>
    <property type="match status" value="1"/>
</dbReference>
<keyword evidence="2" id="KW-0813">Transport</keyword>
<dbReference type="AlphaFoldDB" id="A0AAP0G3X0"/>